<dbReference type="InterPro" id="IPR017850">
    <property type="entry name" value="Alkaline_phosphatase_core_sf"/>
</dbReference>
<dbReference type="EMBL" id="JADZSC010000003">
    <property type="protein sequence ID" value="MBH0231292.1"/>
    <property type="molecule type" value="Genomic_DNA"/>
</dbReference>
<keyword evidence="4" id="KW-0378">Hydrolase</keyword>
<dbReference type="PANTHER" id="PTHR11596:SF5">
    <property type="entry name" value="ALKALINE PHOSPHATASE"/>
    <property type="match status" value="1"/>
</dbReference>
<dbReference type="Gene3D" id="1.10.60.40">
    <property type="match status" value="1"/>
</dbReference>
<accession>A0A931HWU4</accession>
<comment type="caution">
    <text evidence="13">The sequence shown here is derived from an EMBL/GenBank/DDBJ whole genome shotgun (WGS) entry which is preliminary data.</text>
</comment>
<feature type="binding site" evidence="8">
    <location>
        <position position="289"/>
    </location>
    <ligand>
        <name>Zn(2+)</name>
        <dbReference type="ChEBI" id="CHEBI:29105"/>
        <label>2</label>
    </ligand>
</feature>
<evidence type="ECO:0000256" key="7">
    <source>
        <dbReference type="PIRSR" id="PIRSR601952-1"/>
    </source>
</evidence>
<organism evidence="13 14">
    <name type="scientific">Halobacillus yeomjeoni</name>
    <dbReference type="NCBI Taxonomy" id="311194"/>
    <lineage>
        <taxon>Bacteria</taxon>
        <taxon>Bacillati</taxon>
        <taxon>Bacillota</taxon>
        <taxon>Bacilli</taxon>
        <taxon>Bacillales</taxon>
        <taxon>Bacillaceae</taxon>
        <taxon>Halobacillus</taxon>
    </lineage>
</organism>
<comment type="similarity">
    <text evidence="1 9">Belongs to the alkaline phosphatase family.</text>
</comment>
<sequence length="522" mass="57754">MKNRFMKKVLSVTALSAMLFGTAAGATQNTYVHADDDGDDSEVKNVIFLVGDGMGPAYNTAYRYFKDDMSTKEMEQTAFDPHLVGVQTVYSHDPYHDGGEEDDKENIPDSAATATSMSSGVKTYNGAIAVDMEKENTHTVLEAAKEKGMSTGLVSTSQINHATPAAFGTHDESRHNYDEIANDYYDDMINDEHKVDVLLGGGTDYFEREDRNLAEEFQKDGYDYATTTKEMKKSDSDQILGLFAPVGMDKAIDRPKEQPSLEEMTTTALDKLSKNEDGFFLMVEGSQIDWAGHDNDVVGAMSEMEDFEKAFQKVIEFAKEDEETLVVATADHSTGGLSIGEGGPYKWNPEVIHAAKKTPDYMAKQIVEEGQDVEKVLNKNIEFDLTEEEIQAVKDANEATYEEEDGKVTEVDNQIEKIFNERSGTGWTTSGHTGVDVNVYAYGPQSEMFSGLIDNTDQAKNIFSILEGKDAEGDHEDEDENEDENEDEFAMKSAIYPSGAIFGTLLVGAGAFFVFRRKNSRQ</sequence>
<comment type="cofactor">
    <cofactor evidence="8">
        <name>Mg(2+)</name>
        <dbReference type="ChEBI" id="CHEBI:18420"/>
    </cofactor>
    <text evidence="8">Binds 1 Mg(2+) ion.</text>
</comment>
<evidence type="ECO:0000256" key="11">
    <source>
        <dbReference type="SAM" id="Phobius"/>
    </source>
</evidence>
<evidence type="ECO:0000256" key="10">
    <source>
        <dbReference type="SAM" id="MobiDB-lite"/>
    </source>
</evidence>
<dbReference type="Pfam" id="PF00245">
    <property type="entry name" value="Alk_phosphatase"/>
    <property type="match status" value="1"/>
</dbReference>
<feature type="chain" id="PRO_5039631668" evidence="12">
    <location>
        <begin position="26"/>
        <end position="522"/>
    </location>
</feature>
<evidence type="ECO:0000256" key="2">
    <source>
        <dbReference type="ARBA" id="ARBA00022553"/>
    </source>
</evidence>
<dbReference type="PANTHER" id="PTHR11596">
    <property type="entry name" value="ALKALINE PHOSPHATASE"/>
    <property type="match status" value="1"/>
</dbReference>
<keyword evidence="6 8" id="KW-0460">Magnesium</keyword>
<keyword evidence="11" id="KW-0472">Membrane</keyword>
<dbReference type="PRINTS" id="PR00113">
    <property type="entry name" value="ALKPHPHTASE"/>
</dbReference>
<feature type="transmembrane region" description="Helical" evidence="11">
    <location>
        <begin position="494"/>
        <end position="515"/>
    </location>
</feature>
<dbReference type="SUPFAM" id="SSF53649">
    <property type="entry name" value="Alkaline phosphatase-like"/>
    <property type="match status" value="1"/>
</dbReference>
<evidence type="ECO:0000313" key="14">
    <source>
        <dbReference type="Proteomes" id="UP000614490"/>
    </source>
</evidence>
<evidence type="ECO:0000256" key="4">
    <source>
        <dbReference type="ARBA" id="ARBA00022801"/>
    </source>
</evidence>
<evidence type="ECO:0000256" key="9">
    <source>
        <dbReference type="RuleBase" id="RU003946"/>
    </source>
</evidence>
<feature type="region of interest" description="Disordered" evidence="10">
    <location>
        <begin position="90"/>
        <end position="115"/>
    </location>
</feature>
<keyword evidence="11" id="KW-0812">Transmembrane</keyword>
<feature type="binding site" evidence="8">
    <location>
        <position position="284"/>
    </location>
    <ligand>
        <name>Mg(2+)</name>
        <dbReference type="ChEBI" id="CHEBI:18420"/>
    </ligand>
</feature>
<dbReference type="SMART" id="SM00098">
    <property type="entry name" value="alkPPc"/>
    <property type="match status" value="1"/>
</dbReference>
<feature type="signal peptide" evidence="12">
    <location>
        <begin position="1"/>
        <end position="25"/>
    </location>
</feature>
<feature type="binding site" evidence="8">
    <location>
        <position position="161"/>
    </location>
    <ligand>
        <name>Mg(2+)</name>
        <dbReference type="ChEBI" id="CHEBI:18420"/>
    </ligand>
</feature>
<evidence type="ECO:0000256" key="3">
    <source>
        <dbReference type="ARBA" id="ARBA00022723"/>
    </source>
</evidence>
<keyword evidence="14" id="KW-1185">Reference proteome</keyword>
<dbReference type="RefSeq" id="WP_197317925.1">
    <property type="nucleotide sequence ID" value="NZ_JADZSC010000003.1"/>
</dbReference>
<feature type="binding site" evidence="8">
    <location>
        <position position="331"/>
    </location>
    <ligand>
        <name>Zn(2+)</name>
        <dbReference type="ChEBI" id="CHEBI:29105"/>
        <label>2</label>
    </ligand>
</feature>
<dbReference type="InterPro" id="IPR018299">
    <property type="entry name" value="Alkaline_phosphatase_AS"/>
</dbReference>
<keyword evidence="3 8" id="KW-0479">Metal-binding</keyword>
<evidence type="ECO:0000256" key="1">
    <source>
        <dbReference type="ARBA" id="ARBA00005984"/>
    </source>
</evidence>
<proteinExistence type="inferred from homology"/>
<feature type="active site" description="Phosphoserine intermediate" evidence="7">
    <location>
        <position position="110"/>
    </location>
</feature>
<keyword evidence="11" id="KW-1133">Transmembrane helix</keyword>
<dbReference type="Gene3D" id="3.40.720.10">
    <property type="entry name" value="Alkaline Phosphatase, subunit A"/>
    <property type="match status" value="1"/>
</dbReference>
<evidence type="ECO:0000256" key="6">
    <source>
        <dbReference type="ARBA" id="ARBA00022842"/>
    </source>
</evidence>
<protein>
    <submittedName>
        <fullName evidence="13">Alkaline phosphatase</fullName>
    </submittedName>
</protein>
<evidence type="ECO:0000313" key="13">
    <source>
        <dbReference type="EMBL" id="MBH0231292.1"/>
    </source>
</evidence>
<feature type="binding site" evidence="8">
    <location>
        <position position="52"/>
    </location>
    <ligand>
        <name>Zn(2+)</name>
        <dbReference type="ChEBI" id="CHEBI:29105"/>
        <label>2</label>
    </ligand>
</feature>
<keyword evidence="2" id="KW-0597">Phosphoprotein</keyword>
<evidence type="ECO:0000256" key="12">
    <source>
        <dbReference type="SAM" id="SignalP"/>
    </source>
</evidence>
<dbReference type="Proteomes" id="UP000614490">
    <property type="component" value="Unassembled WGS sequence"/>
</dbReference>
<dbReference type="GO" id="GO:0046872">
    <property type="term" value="F:metal ion binding"/>
    <property type="evidence" value="ECO:0007669"/>
    <property type="project" value="UniProtKB-KW"/>
</dbReference>
<comment type="cofactor">
    <cofactor evidence="8">
        <name>Zn(2+)</name>
        <dbReference type="ChEBI" id="CHEBI:29105"/>
    </cofactor>
    <text evidence="8">Binds 2 Zn(2+) ions.</text>
</comment>
<reference evidence="13 14" key="1">
    <citation type="journal article" date="2005" name="Int. J. Syst. Evol. Microbiol.">
        <title>Halobacillus yeomjeoni sp. nov., isolated from a marine solar saltern in Korea.</title>
        <authorList>
            <person name="Yoon J.H."/>
            <person name="Kang S.J."/>
            <person name="Lee C.H."/>
            <person name="Oh H.W."/>
            <person name="Oh T.K."/>
        </authorList>
    </citation>
    <scope>NUCLEOTIDE SEQUENCE [LARGE SCALE GENOMIC DNA]</scope>
    <source>
        <strain evidence="13 14">KCTC 3957</strain>
    </source>
</reference>
<keyword evidence="5 8" id="KW-0862">Zinc</keyword>
<feature type="binding site" evidence="8">
    <location>
        <position position="293"/>
    </location>
    <ligand>
        <name>Zn(2+)</name>
        <dbReference type="ChEBI" id="CHEBI:29105"/>
        <label>2</label>
    </ligand>
</feature>
<dbReference type="AlphaFoldDB" id="A0A931HWU4"/>
<dbReference type="GO" id="GO:0004035">
    <property type="term" value="F:alkaline phosphatase activity"/>
    <property type="evidence" value="ECO:0007669"/>
    <property type="project" value="TreeGrafter"/>
</dbReference>
<keyword evidence="12" id="KW-0732">Signal</keyword>
<dbReference type="InterPro" id="IPR001952">
    <property type="entry name" value="Alkaline_phosphatase"/>
</dbReference>
<dbReference type="CDD" id="cd16012">
    <property type="entry name" value="ALP"/>
    <property type="match status" value="1"/>
</dbReference>
<feature type="binding site" evidence="8">
    <location>
        <position position="163"/>
    </location>
    <ligand>
        <name>Mg(2+)</name>
        <dbReference type="ChEBI" id="CHEBI:18420"/>
    </ligand>
</feature>
<feature type="binding site" evidence="8">
    <location>
        <position position="332"/>
    </location>
    <ligand>
        <name>Zn(2+)</name>
        <dbReference type="ChEBI" id="CHEBI:29105"/>
        <label>2</label>
    </ligand>
</feature>
<name>A0A931HWU4_9BACI</name>
<evidence type="ECO:0000256" key="8">
    <source>
        <dbReference type="PIRSR" id="PIRSR601952-2"/>
    </source>
</evidence>
<feature type="binding site" evidence="8">
    <location>
        <position position="432"/>
    </location>
    <ligand>
        <name>Zn(2+)</name>
        <dbReference type="ChEBI" id="CHEBI:29105"/>
        <label>2</label>
    </ligand>
</feature>
<feature type="binding site" evidence="8">
    <location>
        <position position="52"/>
    </location>
    <ligand>
        <name>Mg(2+)</name>
        <dbReference type="ChEBI" id="CHEBI:18420"/>
    </ligand>
</feature>
<dbReference type="PROSITE" id="PS00123">
    <property type="entry name" value="ALKALINE_PHOSPHATASE"/>
    <property type="match status" value="1"/>
</dbReference>
<evidence type="ECO:0000256" key="5">
    <source>
        <dbReference type="ARBA" id="ARBA00022833"/>
    </source>
</evidence>
<gene>
    <name evidence="13" type="ORF">H0267_13775</name>
</gene>